<organism evidence="12 13">
    <name type="scientific">Stella humosa</name>
    <dbReference type="NCBI Taxonomy" id="94"/>
    <lineage>
        <taxon>Bacteria</taxon>
        <taxon>Pseudomonadati</taxon>
        <taxon>Pseudomonadota</taxon>
        <taxon>Alphaproteobacteria</taxon>
        <taxon>Rhodospirillales</taxon>
        <taxon>Stellaceae</taxon>
        <taxon>Stella</taxon>
    </lineage>
</organism>
<evidence type="ECO:0000259" key="10">
    <source>
        <dbReference type="Pfam" id="PF01050"/>
    </source>
</evidence>
<gene>
    <name evidence="12" type="ORF">EDC65_3334</name>
</gene>
<dbReference type="InterPro" id="IPR051161">
    <property type="entry name" value="Mannose-6P_isomerase_type2"/>
</dbReference>
<sequence length="476" mass="51554">MPPIHPRLHPVILSGGSGTRLWPMSRADLPKQLLPLLGPTSLLQETATRVTDAALFAPPLVVCNEDHRFLVAEQLRAIGVQPSAIVLEPVGRNTAPAVAVAAAIIARTDPGGVMLVLPSDHHIADLAAFHAAVARAAAAAAEGRFALFGIKPTGPDSGYGYIVQGAAAGLEGVFKVDRFVEKPPRAEAEALLATGHGWWNSGIFVLRCDQYLAEIERLQPAVAAAAAAAVAAGGGDLDFLRLGRDAFAASPSISIDHAVMEHTGDAVVVPVEMTWSDLGSWQALWEITAKDGDGNAFSGDVVALDSRDCYVRGDKRLVALLGVEGISVVDTDDALIVMARERSQDVRRIVDLLAARKRREVKSHKRIYRPWGYYETIDLGVRHQVKHIQVKEGGQLSLQMHHHRAEHWIVVSGTARVTCGNEDRLLQENESIYIPLGQRHRLENPGRIPLHLIEVQTGSYLGEDDIVRFEDTYGRA</sequence>
<evidence type="ECO:0000256" key="2">
    <source>
        <dbReference type="ARBA" id="ARBA00012387"/>
    </source>
</evidence>
<dbReference type="CDD" id="cd02509">
    <property type="entry name" value="GDP-M1P_Guanylyltransferase"/>
    <property type="match status" value="1"/>
</dbReference>
<dbReference type="InterPro" id="IPR006375">
    <property type="entry name" value="Man1P_GuaTrfase/Man6P_Isoase"/>
</dbReference>
<evidence type="ECO:0000256" key="7">
    <source>
        <dbReference type="ARBA" id="ARBA00047343"/>
    </source>
</evidence>
<evidence type="ECO:0000313" key="13">
    <source>
        <dbReference type="Proteomes" id="UP000278222"/>
    </source>
</evidence>
<keyword evidence="12" id="KW-0413">Isomerase</keyword>
<evidence type="ECO:0000256" key="3">
    <source>
        <dbReference type="ARBA" id="ARBA00022679"/>
    </source>
</evidence>
<protein>
    <recommendedName>
        <fullName evidence="2">mannose-1-phosphate guanylyltransferase</fullName>
        <ecNumber evidence="2">2.7.7.13</ecNumber>
    </recommendedName>
</protein>
<evidence type="ECO:0000259" key="11">
    <source>
        <dbReference type="Pfam" id="PF22640"/>
    </source>
</evidence>
<evidence type="ECO:0000256" key="8">
    <source>
        <dbReference type="RuleBase" id="RU004190"/>
    </source>
</evidence>
<dbReference type="EMBL" id="RJKX01000015">
    <property type="protein sequence ID" value="ROP83989.1"/>
    <property type="molecule type" value="Genomic_DNA"/>
</dbReference>
<dbReference type="InterPro" id="IPR014710">
    <property type="entry name" value="RmlC-like_jellyroll"/>
</dbReference>
<dbReference type="OrthoDB" id="9806359at2"/>
<evidence type="ECO:0000256" key="1">
    <source>
        <dbReference type="ARBA" id="ARBA00006115"/>
    </source>
</evidence>
<dbReference type="InterPro" id="IPR054566">
    <property type="entry name" value="ManC/GMP-like_b-helix"/>
</dbReference>
<dbReference type="CDD" id="cd02213">
    <property type="entry name" value="cupin_PMI_typeII_C"/>
    <property type="match status" value="1"/>
</dbReference>
<dbReference type="InterPro" id="IPR049577">
    <property type="entry name" value="GMPP_N"/>
</dbReference>
<dbReference type="Gene3D" id="2.60.120.10">
    <property type="entry name" value="Jelly Rolls"/>
    <property type="match status" value="1"/>
</dbReference>
<dbReference type="GO" id="GO:0016853">
    <property type="term" value="F:isomerase activity"/>
    <property type="evidence" value="ECO:0007669"/>
    <property type="project" value="UniProtKB-KW"/>
</dbReference>
<dbReference type="InterPro" id="IPR011051">
    <property type="entry name" value="RmlC_Cupin_sf"/>
</dbReference>
<dbReference type="Pfam" id="PF22640">
    <property type="entry name" value="ManC_GMP_beta-helix"/>
    <property type="match status" value="1"/>
</dbReference>
<dbReference type="PANTHER" id="PTHR46390">
    <property type="entry name" value="MANNOSE-1-PHOSPHATE GUANYLYLTRANSFERASE"/>
    <property type="match status" value="1"/>
</dbReference>
<dbReference type="GO" id="GO:0009298">
    <property type="term" value="P:GDP-mannose biosynthetic process"/>
    <property type="evidence" value="ECO:0007669"/>
    <property type="project" value="TreeGrafter"/>
</dbReference>
<dbReference type="FunFam" id="3.90.550.10:FF:000046">
    <property type="entry name" value="Mannose-1-phosphate guanylyltransferase (GDP)"/>
    <property type="match status" value="1"/>
</dbReference>
<keyword evidence="6" id="KW-0342">GTP-binding</keyword>
<dbReference type="InterPro" id="IPR005835">
    <property type="entry name" value="NTP_transferase_dom"/>
</dbReference>
<reference evidence="12 13" key="1">
    <citation type="submission" date="2018-11" db="EMBL/GenBank/DDBJ databases">
        <title>Genomic Encyclopedia of Type Strains, Phase IV (KMG-IV): sequencing the most valuable type-strain genomes for metagenomic binning, comparative biology and taxonomic classification.</title>
        <authorList>
            <person name="Goeker M."/>
        </authorList>
    </citation>
    <scope>NUCLEOTIDE SEQUENCE [LARGE SCALE GENOMIC DNA]</scope>
    <source>
        <strain evidence="12 13">DSM 5900</strain>
    </source>
</reference>
<dbReference type="EC" id="2.7.7.13" evidence="2"/>
<accession>A0A3N1KYV8</accession>
<keyword evidence="3 12" id="KW-0808">Transferase</keyword>
<comment type="similarity">
    <text evidence="1 8">Belongs to the mannose-6-phosphate isomerase type 2 family.</text>
</comment>
<evidence type="ECO:0000256" key="5">
    <source>
        <dbReference type="ARBA" id="ARBA00022741"/>
    </source>
</evidence>
<feature type="domain" description="Mannose-6-phosphate isomerase type II C-terminal" evidence="10">
    <location>
        <begin position="357"/>
        <end position="471"/>
    </location>
</feature>
<feature type="domain" description="MannoseP isomerase/GMP-like beta-helix" evidence="11">
    <location>
        <begin position="299"/>
        <end position="352"/>
    </location>
</feature>
<dbReference type="GO" id="GO:0004475">
    <property type="term" value="F:mannose-1-phosphate guanylyltransferase (GTP) activity"/>
    <property type="evidence" value="ECO:0007669"/>
    <property type="project" value="UniProtKB-EC"/>
</dbReference>
<dbReference type="GO" id="GO:0000271">
    <property type="term" value="P:polysaccharide biosynthetic process"/>
    <property type="evidence" value="ECO:0007669"/>
    <property type="project" value="InterPro"/>
</dbReference>
<dbReference type="Gene3D" id="3.90.550.10">
    <property type="entry name" value="Spore Coat Polysaccharide Biosynthesis Protein SpsA, Chain A"/>
    <property type="match status" value="1"/>
</dbReference>
<evidence type="ECO:0000256" key="6">
    <source>
        <dbReference type="ARBA" id="ARBA00023134"/>
    </source>
</evidence>
<comment type="catalytic activity">
    <reaction evidence="7">
        <text>alpha-D-mannose 1-phosphate + GTP + H(+) = GDP-alpha-D-mannose + diphosphate</text>
        <dbReference type="Rhea" id="RHEA:15229"/>
        <dbReference type="ChEBI" id="CHEBI:15378"/>
        <dbReference type="ChEBI" id="CHEBI:33019"/>
        <dbReference type="ChEBI" id="CHEBI:37565"/>
        <dbReference type="ChEBI" id="CHEBI:57527"/>
        <dbReference type="ChEBI" id="CHEBI:58409"/>
        <dbReference type="EC" id="2.7.7.13"/>
    </reaction>
</comment>
<dbReference type="PANTHER" id="PTHR46390:SF1">
    <property type="entry name" value="MANNOSE-1-PHOSPHATE GUANYLYLTRANSFERASE"/>
    <property type="match status" value="1"/>
</dbReference>
<dbReference type="Proteomes" id="UP000278222">
    <property type="component" value="Unassembled WGS sequence"/>
</dbReference>
<dbReference type="SUPFAM" id="SSF51182">
    <property type="entry name" value="RmlC-like cupins"/>
    <property type="match status" value="1"/>
</dbReference>
<name>A0A3N1KYV8_9PROT</name>
<dbReference type="NCBIfam" id="TIGR01479">
    <property type="entry name" value="GMP_PMI"/>
    <property type="match status" value="1"/>
</dbReference>
<dbReference type="GO" id="GO:0005525">
    <property type="term" value="F:GTP binding"/>
    <property type="evidence" value="ECO:0007669"/>
    <property type="project" value="UniProtKB-KW"/>
</dbReference>
<comment type="caution">
    <text evidence="12">The sequence shown here is derived from an EMBL/GenBank/DDBJ whole genome shotgun (WGS) entry which is preliminary data.</text>
</comment>
<evidence type="ECO:0000259" key="9">
    <source>
        <dbReference type="Pfam" id="PF00483"/>
    </source>
</evidence>
<dbReference type="SUPFAM" id="SSF53448">
    <property type="entry name" value="Nucleotide-diphospho-sugar transferases"/>
    <property type="match status" value="1"/>
</dbReference>
<evidence type="ECO:0000256" key="4">
    <source>
        <dbReference type="ARBA" id="ARBA00022695"/>
    </source>
</evidence>
<keyword evidence="13" id="KW-1185">Reference proteome</keyword>
<dbReference type="Pfam" id="PF01050">
    <property type="entry name" value="MannoseP_isomer"/>
    <property type="match status" value="1"/>
</dbReference>
<feature type="domain" description="Nucleotidyl transferase" evidence="9">
    <location>
        <begin position="10"/>
        <end position="291"/>
    </location>
</feature>
<dbReference type="RefSeq" id="WP_123691535.1">
    <property type="nucleotide sequence ID" value="NZ_RJKX01000015.1"/>
</dbReference>
<dbReference type="AlphaFoldDB" id="A0A3N1KYV8"/>
<keyword evidence="5" id="KW-0547">Nucleotide-binding</keyword>
<evidence type="ECO:0000313" key="12">
    <source>
        <dbReference type="EMBL" id="ROP83989.1"/>
    </source>
</evidence>
<keyword evidence="4 12" id="KW-0548">Nucleotidyltransferase</keyword>
<dbReference type="InterPro" id="IPR029044">
    <property type="entry name" value="Nucleotide-diphossugar_trans"/>
</dbReference>
<dbReference type="Pfam" id="PF00483">
    <property type="entry name" value="NTP_transferase"/>
    <property type="match status" value="1"/>
</dbReference>
<dbReference type="InterPro" id="IPR001538">
    <property type="entry name" value="Man6P_isomerase-2_C"/>
</dbReference>
<proteinExistence type="inferred from homology"/>
<dbReference type="FunFam" id="2.60.120.10:FF:000032">
    <property type="entry name" value="Mannose-1-phosphate guanylyltransferase/mannose-6-phosphate isomerase"/>
    <property type="match status" value="1"/>
</dbReference>